<sequence length="235" mass="26118">MKKIQTSTAAVAMSLLLATASFVPVHAQNESEQVEKEHTHKCVSIKYCNNNEELAAGEWKTADSVTVITKTRNQQMWWGGNDFRFDSHDKQVKKLLKKDAFAIMYGDTLLLNTRPYKDRGCAFGNGYARAFQMSDGHLLLTYLNVHEMSSRATIGGMFGIIGALATAAASKKVASQNVCYVITPGNKKALIVDEKLMAVLLNDHQPLLDEYRSVEKKKRLHAETVMPLLKKAGLL</sequence>
<dbReference type="Pfam" id="PF20201">
    <property type="entry name" value="DUF6563"/>
    <property type="match status" value="1"/>
</dbReference>
<evidence type="ECO:0000313" key="3">
    <source>
        <dbReference type="Proteomes" id="UP000029556"/>
    </source>
</evidence>
<proteinExistence type="predicted"/>
<keyword evidence="1" id="KW-0732">Signal</keyword>
<dbReference type="OrthoDB" id="1077685at2"/>
<gene>
    <name evidence="2" type="ORF">HMPREF2137_01380</name>
</gene>
<comment type="caution">
    <text evidence="2">The sequence shown here is derived from an EMBL/GenBank/DDBJ whole genome shotgun (WGS) entry which is preliminary data.</text>
</comment>
<protein>
    <recommendedName>
        <fullName evidence="4">Secreted protein</fullName>
    </recommendedName>
</protein>
<evidence type="ECO:0008006" key="4">
    <source>
        <dbReference type="Google" id="ProtNLM"/>
    </source>
</evidence>
<dbReference type="Proteomes" id="UP000029556">
    <property type="component" value="Unassembled WGS sequence"/>
</dbReference>
<dbReference type="RefSeq" id="WP_036871638.1">
    <property type="nucleotide sequence ID" value="NZ_JRNN01000025.1"/>
</dbReference>
<accession>A0A095ZQK2</accession>
<feature type="signal peptide" evidence="1">
    <location>
        <begin position="1"/>
        <end position="27"/>
    </location>
</feature>
<evidence type="ECO:0000313" key="2">
    <source>
        <dbReference type="EMBL" id="KGF36676.1"/>
    </source>
</evidence>
<dbReference type="AlphaFoldDB" id="A0A095ZQK2"/>
<evidence type="ECO:0000256" key="1">
    <source>
        <dbReference type="SAM" id="SignalP"/>
    </source>
</evidence>
<organism evidence="2 3">
    <name type="scientific">Hoylesella buccalis DNF00853</name>
    <dbReference type="NCBI Taxonomy" id="1401074"/>
    <lineage>
        <taxon>Bacteria</taxon>
        <taxon>Pseudomonadati</taxon>
        <taxon>Bacteroidota</taxon>
        <taxon>Bacteroidia</taxon>
        <taxon>Bacteroidales</taxon>
        <taxon>Prevotellaceae</taxon>
        <taxon>Hoylesella</taxon>
    </lineage>
</organism>
<dbReference type="EMBL" id="JRNN01000025">
    <property type="protein sequence ID" value="KGF36676.1"/>
    <property type="molecule type" value="Genomic_DNA"/>
</dbReference>
<feature type="chain" id="PRO_5001915865" description="Secreted protein" evidence="1">
    <location>
        <begin position="28"/>
        <end position="235"/>
    </location>
</feature>
<name>A0A095ZQK2_9BACT</name>
<dbReference type="InterPro" id="IPR046693">
    <property type="entry name" value="DUF6563"/>
</dbReference>
<reference evidence="2 3" key="1">
    <citation type="submission" date="2014-07" db="EMBL/GenBank/DDBJ databases">
        <authorList>
            <person name="McCorrison J."/>
            <person name="Sanka R."/>
            <person name="Torralba M."/>
            <person name="Gillis M."/>
            <person name="Haft D.H."/>
            <person name="Methe B."/>
            <person name="Sutton G."/>
            <person name="Nelson K.E."/>
        </authorList>
    </citation>
    <scope>NUCLEOTIDE SEQUENCE [LARGE SCALE GENOMIC DNA]</scope>
    <source>
        <strain evidence="2 3">DNF00853</strain>
    </source>
</reference>